<name>A0A1N5WTB2_9ARCH</name>
<dbReference type="InterPro" id="IPR006268">
    <property type="entry name" value="DAHP_syn_2"/>
</dbReference>
<dbReference type="PANTHER" id="PTHR43018">
    <property type="entry name" value="PHOSPHO-2-DEHYDRO-3-DEOXYHEPTONATE ALDOLASE"/>
    <property type="match status" value="1"/>
</dbReference>
<dbReference type="Proteomes" id="UP000195607">
    <property type="component" value="Chromosome I"/>
</dbReference>
<reference evidence="3 4" key="1">
    <citation type="submission" date="2016-04" db="EMBL/GenBank/DDBJ databases">
        <authorList>
            <person name="Evans L.H."/>
            <person name="Alamgir A."/>
            <person name="Owens N."/>
            <person name="Weber N.D."/>
            <person name="Virtaneva K."/>
            <person name="Barbian K."/>
            <person name="Babar A."/>
            <person name="Rosenke K."/>
        </authorList>
    </citation>
    <scope>NUCLEOTIDE SEQUENCE [LARGE SCALE GENOMIC DNA]</scope>
    <source>
        <strain evidence="4">S5(T) (JCM 30642 \VKM B-2941)</strain>
    </source>
</reference>
<evidence type="ECO:0000259" key="2">
    <source>
        <dbReference type="Pfam" id="PF00793"/>
    </source>
</evidence>
<dbReference type="InterPro" id="IPR052899">
    <property type="entry name" value="Class-I_DAHP_synthase"/>
</dbReference>
<evidence type="ECO:0000256" key="1">
    <source>
        <dbReference type="ARBA" id="ARBA00022679"/>
    </source>
</evidence>
<proteinExistence type="predicted"/>
<dbReference type="InterPro" id="IPR006218">
    <property type="entry name" value="DAHP1/KDSA"/>
</dbReference>
<keyword evidence="1" id="KW-0808">Transferase</keyword>
<gene>
    <name evidence="3" type="ORF">CSP5_1983</name>
</gene>
<dbReference type="GO" id="GO:0016832">
    <property type="term" value="F:aldehyde-lyase activity"/>
    <property type="evidence" value="ECO:0007669"/>
    <property type="project" value="InterPro"/>
</dbReference>
<dbReference type="PANTHER" id="PTHR43018:SF2">
    <property type="entry name" value="PHOSPHO-2-DEHYDRO-3-DEOXYHEPTONATE ALDOLASE"/>
    <property type="match status" value="1"/>
</dbReference>
<evidence type="ECO:0000313" key="3">
    <source>
        <dbReference type="EMBL" id="SIM88449.1"/>
    </source>
</evidence>
<evidence type="ECO:0000313" key="4">
    <source>
        <dbReference type="Proteomes" id="UP000195607"/>
    </source>
</evidence>
<dbReference type="NCBIfam" id="NF009239">
    <property type="entry name" value="PRK12595.1"/>
    <property type="match status" value="1"/>
</dbReference>
<dbReference type="NCBIfam" id="NF006421">
    <property type="entry name" value="PRK08673.1"/>
    <property type="match status" value="1"/>
</dbReference>
<accession>A0A1N5WTB2</accession>
<organism evidence="3 4">
    <name type="scientific">Cuniculiplasma divulgatum</name>
    <dbReference type="NCBI Taxonomy" id="1673428"/>
    <lineage>
        <taxon>Archaea</taxon>
        <taxon>Methanobacteriati</taxon>
        <taxon>Thermoplasmatota</taxon>
        <taxon>Thermoplasmata</taxon>
        <taxon>Thermoplasmatales</taxon>
        <taxon>Cuniculiplasmataceae</taxon>
        <taxon>Cuniculiplasma</taxon>
    </lineage>
</organism>
<dbReference type="GO" id="GO:0016740">
    <property type="term" value="F:transferase activity"/>
    <property type="evidence" value="ECO:0007669"/>
    <property type="project" value="UniProtKB-KW"/>
</dbReference>
<dbReference type="EMBL" id="LT671858">
    <property type="protein sequence ID" value="SIM88449.1"/>
    <property type="molecule type" value="Genomic_DNA"/>
</dbReference>
<dbReference type="NCBIfam" id="TIGR01361">
    <property type="entry name" value="DAHP_synth_Bsub"/>
    <property type="match status" value="1"/>
</dbReference>
<feature type="domain" description="DAHP synthetase I/KDSA" evidence="2">
    <location>
        <begin position="77"/>
        <end position="321"/>
    </location>
</feature>
<dbReference type="InterPro" id="IPR013785">
    <property type="entry name" value="Aldolase_TIM"/>
</dbReference>
<dbReference type="GO" id="GO:0009073">
    <property type="term" value="P:aromatic amino acid family biosynthetic process"/>
    <property type="evidence" value="ECO:0007669"/>
    <property type="project" value="InterPro"/>
</dbReference>
<protein>
    <submittedName>
        <fullName evidence="3">3-deoxy-7-phosphoheptulonate synthase</fullName>
    </submittedName>
</protein>
<dbReference type="Gene3D" id="3.20.20.70">
    <property type="entry name" value="Aldolase class I"/>
    <property type="match status" value="1"/>
</dbReference>
<dbReference type="AlphaFoldDB" id="A0A1N5WTB2"/>
<sequence length="324" mass="35680">MIIIPNNEANEPFVNDALMDSSMSFRKISLYGRSLFITNFSSTENIDYIPIKDAIVISDGLYSRKVKKDSTNVTVGNVKIGSGKLVIAAGPCAVESEEQLMEIGERVKEMGANMLRGGAFKPRTTPYSFQGLGVKGINMMKKVSDYTGLPTVSEIMDISYYKHFDGKIDMIQVGSRNSQNFALLRFLGQKGMPVLLKNGMGNTISEWLNSAEYILSGGNGNVVMCYRGVRSFEDSTRFMMDSGAIPVLRERSHLPVCADPSHPAGKREYVETLAMAAVASGTDMLEIEVHNNPDEALSDAKQQLDFMGFSKLIKKVRKLKEIVG</sequence>
<dbReference type="Pfam" id="PF00793">
    <property type="entry name" value="DAHP_synth_1"/>
    <property type="match status" value="1"/>
</dbReference>
<dbReference type="SUPFAM" id="SSF51569">
    <property type="entry name" value="Aldolase"/>
    <property type="match status" value="1"/>
</dbReference>